<dbReference type="InterPro" id="IPR045330">
    <property type="entry name" value="TRM3/TARBP1"/>
</dbReference>
<keyword evidence="3" id="KW-0808">Transferase</keyword>
<dbReference type="InterPro" id="IPR016024">
    <property type="entry name" value="ARM-type_fold"/>
</dbReference>
<dbReference type="Pfam" id="PF00588">
    <property type="entry name" value="SpoU_methylase"/>
    <property type="match status" value="1"/>
</dbReference>
<organism evidence="9 10">
    <name type="scientific">Steinernema hermaphroditum</name>
    <dbReference type="NCBI Taxonomy" id="289476"/>
    <lineage>
        <taxon>Eukaryota</taxon>
        <taxon>Metazoa</taxon>
        <taxon>Ecdysozoa</taxon>
        <taxon>Nematoda</taxon>
        <taxon>Chromadorea</taxon>
        <taxon>Rhabditida</taxon>
        <taxon>Tylenchina</taxon>
        <taxon>Panagrolaimomorpha</taxon>
        <taxon>Strongyloidoidea</taxon>
        <taxon>Steinernematidae</taxon>
        <taxon>Steinernema</taxon>
    </lineage>
</organism>
<feature type="domain" description="tRNA/rRNA methyltransferase SpoU type" evidence="8">
    <location>
        <begin position="1592"/>
        <end position="1733"/>
    </location>
</feature>
<keyword evidence="2" id="KW-0489">Methyltransferase</keyword>
<evidence type="ECO:0000256" key="3">
    <source>
        <dbReference type="ARBA" id="ARBA00022679"/>
    </source>
</evidence>
<dbReference type="SUPFAM" id="SSF48371">
    <property type="entry name" value="ARM repeat"/>
    <property type="match status" value="1"/>
</dbReference>
<dbReference type="InterPro" id="IPR044748">
    <property type="entry name" value="Trm3/TARBP1_C"/>
</dbReference>
<reference evidence="9" key="1">
    <citation type="submission" date="2023-06" db="EMBL/GenBank/DDBJ databases">
        <title>Genomic analysis of the entomopathogenic nematode Steinernema hermaphroditum.</title>
        <authorList>
            <person name="Schwarz E.M."/>
            <person name="Heppert J.K."/>
            <person name="Baniya A."/>
            <person name="Schwartz H.T."/>
            <person name="Tan C.-H."/>
            <person name="Antoshechkin I."/>
            <person name="Sternberg P.W."/>
            <person name="Goodrich-Blair H."/>
            <person name="Dillman A.R."/>
        </authorList>
    </citation>
    <scope>NUCLEOTIDE SEQUENCE</scope>
    <source>
        <strain evidence="9">PS9179</strain>
        <tissue evidence="9">Whole animal</tissue>
    </source>
</reference>
<feature type="transmembrane region" description="Helical" evidence="7">
    <location>
        <begin position="411"/>
        <end position="435"/>
    </location>
</feature>
<dbReference type="GO" id="GO:0016020">
    <property type="term" value="C:membrane"/>
    <property type="evidence" value="ECO:0007669"/>
    <property type="project" value="UniProtKB-SubCell"/>
</dbReference>
<evidence type="ECO:0000256" key="5">
    <source>
        <dbReference type="ARBA" id="ARBA00022989"/>
    </source>
</evidence>
<keyword evidence="6 7" id="KW-0472">Membrane</keyword>
<feature type="transmembrane region" description="Helical" evidence="7">
    <location>
        <begin position="441"/>
        <end position="463"/>
    </location>
</feature>
<protein>
    <recommendedName>
        <fullName evidence="8">tRNA/rRNA methyltransferase SpoU type domain-containing protein</fullName>
    </recommendedName>
</protein>
<dbReference type="CDD" id="cd10431">
    <property type="entry name" value="GHITM"/>
    <property type="match status" value="1"/>
</dbReference>
<dbReference type="CDD" id="cd18091">
    <property type="entry name" value="SpoU-like_TRM3-like"/>
    <property type="match status" value="1"/>
</dbReference>
<evidence type="ECO:0000256" key="4">
    <source>
        <dbReference type="ARBA" id="ARBA00022692"/>
    </source>
</evidence>
<dbReference type="GO" id="GO:0003723">
    <property type="term" value="F:RNA binding"/>
    <property type="evidence" value="ECO:0007669"/>
    <property type="project" value="InterPro"/>
</dbReference>
<dbReference type="PANTHER" id="PTHR12029">
    <property type="entry name" value="RNA METHYLTRANSFERASE"/>
    <property type="match status" value="1"/>
</dbReference>
<comment type="subcellular location">
    <subcellularLocation>
        <location evidence="1">Membrane</location>
        <topology evidence="1">Multi-pass membrane protein</topology>
    </subcellularLocation>
</comment>
<feature type="transmembrane region" description="Helical" evidence="7">
    <location>
        <begin position="21"/>
        <end position="43"/>
    </location>
</feature>
<evidence type="ECO:0000256" key="2">
    <source>
        <dbReference type="ARBA" id="ARBA00022603"/>
    </source>
</evidence>
<dbReference type="GO" id="GO:0016423">
    <property type="term" value="F:tRNA (guanine) methyltransferase activity"/>
    <property type="evidence" value="ECO:0007669"/>
    <property type="project" value="InterPro"/>
</dbReference>
<dbReference type="Gene3D" id="3.40.1280.10">
    <property type="match status" value="1"/>
</dbReference>
<dbReference type="PANTHER" id="PTHR12029:SF11">
    <property type="entry name" value="METHYLTRANSFERASE TARBP1-RELATED"/>
    <property type="match status" value="1"/>
</dbReference>
<evidence type="ECO:0000259" key="8">
    <source>
        <dbReference type="Pfam" id="PF00588"/>
    </source>
</evidence>
<name>A0AA39INK3_9BILA</name>
<accession>A0AA39INK3</accession>
<evidence type="ECO:0000256" key="7">
    <source>
        <dbReference type="SAM" id="Phobius"/>
    </source>
</evidence>
<evidence type="ECO:0000256" key="6">
    <source>
        <dbReference type="ARBA" id="ARBA00023136"/>
    </source>
</evidence>
<dbReference type="InterPro" id="IPR035871">
    <property type="entry name" value="GHITM"/>
</dbReference>
<dbReference type="EMBL" id="JAUCMV010000001">
    <property type="protein sequence ID" value="KAK0426567.1"/>
    <property type="molecule type" value="Genomic_DNA"/>
</dbReference>
<dbReference type="InterPro" id="IPR001537">
    <property type="entry name" value="SpoU_MeTrfase"/>
</dbReference>
<evidence type="ECO:0000313" key="10">
    <source>
        <dbReference type="Proteomes" id="UP001175271"/>
    </source>
</evidence>
<sequence length="1743" mass="194752">MFSPYMMHLDWQLFTTKFHMWRPLTTVNPSSGFHWLFMLYLLYNYGKSTEKDVFTGRPADYLFMLIFNWISCTIVSFAVGIPFLLEPMVVSVLYVWCQLNKDMIMLVLFNMILGGSMVELAGVVVGHIYYFLMYSYPQEFGGASLIKTPQFLYQWLRSSVGEVRRFGISLFSSRPSLCYLKLEMISQLVRQTVLLGKSASIVTSARSFSLSALRGARYGSRFGQQTFAAPRTGGALREKLFGPATSKPFLYGTYALGGASLAGIGMLCWYGLGMSKDISIVNKAALWPQEVRDRLKSTYAYLAGSVLMTGGFGYLAARSPVLFRMSASGGFMATLGWCAAMIAAGMACRSIPYDSTALKHLAWAAHCGVLGACFASLAVVGGPVLMRAAWYTAAITAGLSTTAACAPSEKFLYMGGALSMGFAVMFAACLGSFLLPPNSMAAAGVASFVMYGGLILFGGFLLYDTQKVVRMAERHSDYRYSYDGSVMKSSFDPINAQMSIFMDMVNIFIRLVWIFQGQSSRRKAMEGLQLGHLYDADLGGRSADSKPSKDRMLWEEEAESWIERFRSSPDAVAAFLEETQREGNAERLGQMLPLLAEKVDAPKQIRTACHRLLNDVSSRVARKAAGEAIALLAMKASDEATRLRWQKFAVLLNMLEEPQFHLVKPVLAVFDWLIEQCVQMAKVADSSEDPNVFGWYYGQIAFEKAIKHTNGWIRVWAVQKAANLPAVLFQKDTKFVFEQLLPALNGIDNFWRMIEKSELERFLSDFNSFVQNVVDNMHPDGKALFYRSLLHSLTDSWSPIPLYFISSVLSKLGHLAVFEEEDFPKIRSAVSGALKIQQLPLKYETVANLIRMFLKTTRWTDDSVWFLPELLSSLDYRIASDLLSNDIGEATSSLGKTSLDNVVKIGLKLLHIGEASRILSFGVVARALLDEKEDLKKKATEMFASGDEMFVALALLGDLDESTSVAFMASYVESCRTNPVHRNLFDPIVRPILGYSKDVVATLISVLDRPEPLDSGFECFINNSFYVTASFLDEAEQDELLGQRRCYILQRVTKSLSAAVSPESRSLFFSHLRLYDLLATTETPEADAAGLCKLCVDETDRTRDWDSIRVLFSVIGRTINMQVPDIDEQVDILFTLEGVVSEFQKSIHYLPAIGAYFGVLFKSEARNSEKAVSTFLKFMEGASLNTSIAGLLAELVEKHYATLSPDWVRPVVELAKFGPIPRHDMKTISAAFEMAFANSSIAKHYSSALDRAHLSAKMCRMIGISVAQRMCKEMGVEFQKRFLDESLSCAEEIDKSQSRSFGLSMPHRVKTRVSQLLILLEVFLPEETNDQFYEFLFNCLLDSCQQYSITLIAEWMLVKMFVDNDAIYKKFLNSVGVMAKKRTGSVASWLNVVMHVTRVRATEKDVGLFFATVFPWCSAQNFTIRCTAIAALKVVYEQFRSQKWCKNFAFIESLVNFDSEPAGNSKRIVGDLTSDFYFAHFNPVRDYCLQAVLETVPEKTGMPEDELIEPQVIRLGGRLSLTRPLHQEDTAMSDATSIVYSALAKSSCSAPDMHSDKELSEEFVDRDLLSMQRKINVKNGRKIEKTDGKKSLIVVATLIDKCANLGGLARTSEIFGVDKMVVANEAVTQSQDFKALSMSAENWLCIESVNKLDLESYLLRLREAGYKIVAAEQTNDSVPLEVYSFPEKACILLGDEKEGVPTKLLRLVDQTVEISQIGKTRSLNVHVSASLFIHTYAQQHLIE</sequence>
<dbReference type="InterPro" id="IPR029026">
    <property type="entry name" value="tRNA_m1G_MTases_N"/>
</dbReference>
<dbReference type="InterPro" id="IPR029028">
    <property type="entry name" value="Alpha/beta_knot_MTases"/>
</dbReference>
<dbReference type="Pfam" id="PF04511">
    <property type="entry name" value="DER1"/>
    <property type="match status" value="1"/>
</dbReference>
<feature type="transmembrane region" description="Helical" evidence="7">
    <location>
        <begin position="63"/>
        <end position="85"/>
    </location>
</feature>
<gene>
    <name evidence="9" type="ORF">QR680_009774</name>
</gene>
<dbReference type="GO" id="GO:0030488">
    <property type="term" value="P:tRNA methylation"/>
    <property type="evidence" value="ECO:0007669"/>
    <property type="project" value="InterPro"/>
</dbReference>
<keyword evidence="4 7" id="KW-0812">Transmembrane</keyword>
<dbReference type="InterPro" id="IPR007599">
    <property type="entry name" value="DER1"/>
</dbReference>
<dbReference type="InterPro" id="IPR006214">
    <property type="entry name" value="Bax_inhibitor_1-related"/>
</dbReference>
<dbReference type="Proteomes" id="UP001175271">
    <property type="component" value="Unassembled WGS sequence"/>
</dbReference>
<comment type="caution">
    <text evidence="9">The sequence shown here is derived from an EMBL/GenBank/DDBJ whole genome shotgun (WGS) entry which is preliminary data.</text>
</comment>
<evidence type="ECO:0000313" key="9">
    <source>
        <dbReference type="EMBL" id="KAK0426567.1"/>
    </source>
</evidence>
<feature type="transmembrane region" description="Helical" evidence="7">
    <location>
        <begin position="249"/>
        <end position="272"/>
    </location>
</feature>
<dbReference type="Pfam" id="PF01027">
    <property type="entry name" value="Bax1-I"/>
    <property type="match status" value="1"/>
</dbReference>
<keyword evidence="10" id="KW-1185">Reference proteome</keyword>
<feature type="transmembrane region" description="Helical" evidence="7">
    <location>
        <begin position="329"/>
        <end position="348"/>
    </location>
</feature>
<evidence type="ECO:0000256" key="1">
    <source>
        <dbReference type="ARBA" id="ARBA00004141"/>
    </source>
</evidence>
<dbReference type="SUPFAM" id="SSF75217">
    <property type="entry name" value="alpha/beta knot"/>
    <property type="match status" value="1"/>
</dbReference>
<feature type="transmembrane region" description="Helical" evidence="7">
    <location>
        <begin position="360"/>
        <end position="382"/>
    </location>
</feature>
<keyword evidence="5 7" id="KW-1133">Transmembrane helix</keyword>
<proteinExistence type="predicted"/>
<feature type="transmembrane region" description="Helical" evidence="7">
    <location>
        <begin position="106"/>
        <end position="132"/>
    </location>
</feature>
<feature type="transmembrane region" description="Helical" evidence="7">
    <location>
        <begin position="299"/>
        <end position="317"/>
    </location>
</feature>